<dbReference type="PANTHER" id="PTHR15462">
    <property type="entry name" value="SERINE PROTEASE"/>
    <property type="match status" value="1"/>
</dbReference>
<protein>
    <submittedName>
        <fullName evidence="3">Trypsin-like serine protease</fullName>
    </submittedName>
</protein>
<evidence type="ECO:0000256" key="2">
    <source>
        <dbReference type="SAM" id="MobiDB-lite"/>
    </source>
</evidence>
<evidence type="ECO:0000313" key="4">
    <source>
        <dbReference type="Proteomes" id="UP000722989"/>
    </source>
</evidence>
<feature type="compositionally biased region" description="Low complexity" evidence="2">
    <location>
        <begin position="12"/>
        <end position="39"/>
    </location>
</feature>
<reference evidence="3 4" key="1">
    <citation type="submission" date="2020-03" db="EMBL/GenBank/DDBJ databases">
        <title>WGS of the type strain of Planosporangium spp.</title>
        <authorList>
            <person name="Thawai C."/>
        </authorList>
    </citation>
    <scope>NUCLEOTIDE SEQUENCE [LARGE SCALE GENOMIC DNA]</scope>
    <source>
        <strain evidence="3 4">TBRC 5610</strain>
    </source>
</reference>
<dbReference type="InterPro" id="IPR018114">
    <property type="entry name" value="TRYPSIN_HIS"/>
</dbReference>
<proteinExistence type="predicted"/>
<feature type="region of interest" description="Disordered" evidence="2">
    <location>
        <begin position="1"/>
        <end position="39"/>
    </location>
</feature>
<dbReference type="InterPro" id="IPR050966">
    <property type="entry name" value="Glutamyl_endopeptidase"/>
</dbReference>
<gene>
    <name evidence="3" type="ORF">HC031_06630</name>
</gene>
<feature type="compositionally biased region" description="Basic residues" evidence="2">
    <location>
        <begin position="1"/>
        <end position="11"/>
    </location>
</feature>
<dbReference type="Gene3D" id="2.40.10.10">
    <property type="entry name" value="Trypsin-like serine proteases"/>
    <property type="match status" value="2"/>
</dbReference>
<dbReference type="EMBL" id="JAATVY010000003">
    <property type="protein sequence ID" value="NJC69396.1"/>
    <property type="molecule type" value="Genomic_DNA"/>
</dbReference>
<sequence length="276" mass="28324">MFSTPRVRHRSTTSTAAPSASSSPASSAAPSPAGSPAVAADDVVALSHPNSGAASPADHPVSTPLNGVGTVGALFNDDGDGDHFCTASVISSPHGNLLVTAAHCIHGGRDGGYRSDLAFVPGYHDGVRPYGTWSITAAFVDPQWADSSDPDLDVGFLTVAPRQGRQIADVVGANRLLTSQGFANIVTVVGYPAEQETPIACTNHTVMHSPSQLRFDCAGYSGGTSGGPWLANYDPQTGTGDVIGVIGGYEKGGDTDDVSYTAYFDAAVQQLYAQAR</sequence>
<dbReference type="SUPFAM" id="SSF50494">
    <property type="entry name" value="Trypsin-like serine proteases"/>
    <property type="match status" value="1"/>
</dbReference>
<dbReference type="Pfam" id="PF13365">
    <property type="entry name" value="Trypsin_2"/>
    <property type="match status" value="1"/>
</dbReference>
<evidence type="ECO:0000313" key="3">
    <source>
        <dbReference type="EMBL" id="NJC69396.1"/>
    </source>
</evidence>
<keyword evidence="1" id="KW-0732">Signal</keyword>
<dbReference type="Proteomes" id="UP000722989">
    <property type="component" value="Unassembled WGS sequence"/>
</dbReference>
<dbReference type="InterPro" id="IPR009003">
    <property type="entry name" value="Peptidase_S1_PA"/>
</dbReference>
<keyword evidence="4" id="KW-1185">Reference proteome</keyword>
<comment type="caution">
    <text evidence="3">The sequence shown here is derived from an EMBL/GenBank/DDBJ whole genome shotgun (WGS) entry which is preliminary data.</text>
</comment>
<organism evidence="3 4">
    <name type="scientific">Planosporangium thailandense</name>
    <dbReference type="NCBI Taxonomy" id="765197"/>
    <lineage>
        <taxon>Bacteria</taxon>
        <taxon>Bacillati</taxon>
        <taxon>Actinomycetota</taxon>
        <taxon>Actinomycetes</taxon>
        <taxon>Micromonosporales</taxon>
        <taxon>Micromonosporaceae</taxon>
        <taxon>Planosporangium</taxon>
    </lineage>
</organism>
<accession>A0ABX0XTS7</accession>
<evidence type="ECO:0000256" key="1">
    <source>
        <dbReference type="ARBA" id="ARBA00022729"/>
    </source>
</evidence>
<dbReference type="PROSITE" id="PS00134">
    <property type="entry name" value="TRYPSIN_HIS"/>
    <property type="match status" value="1"/>
</dbReference>
<name>A0ABX0XTS7_9ACTN</name>
<dbReference type="InterPro" id="IPR043504">
    <property type="entry name" value="Peptidase_S1_PA_chymotrypsin"/>
</dbReference>